<keyword evidence="9" id="KW-1185">Reference proteome</keyword>
<evidence type="ECO:0000313" key="9">
    <source>
        <dbReference type="Proteomes" id="UP001583177"/>
    </source>
</evidence>
<keyword evidence="4 7" id="KW-0472">Membrane</keyword>
<keyword evidence="5" id="KW-0175">Coiled coil</keyword>
<evidence type="ECO:0000256" key="3">
    <source>
        <dbReference type="ARBA" id="ARBA00022989"/>
    </source>
</evidence>
<proteinExistence type="predicted"/>
<feature type="transmembrane region" description="Helical" evidence="7">
    <location>
        <begin position="654"/>
        <end position="677"/>
    </location>
</feature>
<feature type="compositionally biased region" description="Polar residues" evidence="6">
    <location>
        <begin position="784"/>
        <end position="793"/>
    </location>
</feature>
<evidence type="ECO:0000256" key="1">
    <source>
        <dbReference type="ARBA" id="ARBA00004141"/>
    </source>
</evidence>
<dbReference type="PANTHER" id="PTHR47685:SF1">
    <property type="entry name" value="MAGNESIUM TRANSPORT PROTEIN CORA"/>
    <property type="match status" value="1"/>
</dbReference>
<evidence type="ECO:0000256" key="2">
    <source>
        <dbReference type="ARBA" id="ARBA00022692"/>
    </source>
</evidence>
<evidence type="ECO:0000256" key="4">
    <source>
        <dbReference type="ARBA" id="ARBA00023136"/>
    </source>
</evidence>
<comment type="subcellular location">
    <subcellularLocation>
        <location evidence="1">Membrane</location>
        <topology evidence="1">Multi-pass membrane protein</topology>
    </subcellularLocation>
</comment>
<dbReference type="InterPro" id="IPR050829">
    <property type="entry name" value="CorA_MIT"/>
</dbReference>
<dbReference type="InterPro" id="IPR002523">
    <property type="entry name" value="MgTranspt_CorA/ZnTranspt_ZntB"/>
</dbReference>
<feature type="compositionally biased region" description="Basic and acidic residues" evidence="6">
    <location>
        <begin position="14"/>
        <end position="25"/>
    </location>
</feature>
<feature type="region of interest" description="Disordered" evidence="6">
    <location>
        <begin position="1"/>
        <end position="25"/>
    </location>
</feature>
<feature type="compositionally biased region" description="Basic residues" evidence="6">
    <location>
        <begin position="774"/>
        <end position="783"/>
    </location>
</feature>
<feature type="coiled-coil region" evidence="5">
    <location>
        <begin position="591"/>
        <end position="648"/>
    </location>
</feature>
<feature type="region of interest" description="Disordered" evidence="6">
    <location>
        <begin position="774"/>
        <end position="799"/>
    </location>
</feature>
<comment type="caution">
    <text evidence="8">The sequence shown here is derived from an EMBL/GenBank/DDBJ whole genome shotgun (WGS) entry which is preliminary data.</text>
</comment>
<sequence length="799" mass="92985">MNLHSSVTAGQEQAPDHKWIGDTEDKDGNGVLKKYYRMKASDSLKYIEHLQSVPQPCPDLEKLQDDERRIEKTRARLSKIPSTKKLQGKLEASFKDWRDEPKDPKKTLIRYSWDQRKRHVKPDICPEPGKAATQVGDNDDPAHDFNASFMFFENDGQCWKGKTYHDHDFPSYEEFPNQRLSVHKALYDDSYNPFNVTQNDEGKRYLRYIHLPANHMGMPYLHWETSARRARIADTVKAVLKDEEAKRGPPKYRTKRSETIRQGMEKKYKNLFQDKELKNRELAKNMMKKPNVLSPNKLGQYLLDLAQLWEAMDMERDERLVRQGLVSRDTEGKLSEPVLHIRRTLDQSYFLNLTDTSQRDRDQVVYRATQGRENFTRVVMVDQLWLWVLDEHTIITSFSKRWGRNKPDSSGIHKSLRDRLAQNDCKIMSAWHLAFIIMDQCSNVFFDRTKPLDQRPEVMDIFAETLGNVNHWTTIAFDVFWQNVNEFNKNRDSRGSNRQSQRYLDINPEGILLREAQDISEELRIMIRIFSQQLGVVKSFQKCLEHMNGDPKTRTRPLHFTKFFQHFHDWTTERRTDALESDKKPVSLAEMDFLEDLVEEVEDRKSEIVDLETAALQTCLQLQELLSLKQQQASIVEAKAAIERADQSVEQGKAIMAFTIMTIIFTPLGFFTSFFGMNNSLTGAKWMSLWAQCLCMFLISAVIIICALSLAFKGSQIRRFMKSPIESTAEIFKGDGNKSACGEMPPKKTEMGQSTEMGVALDYFQAQRLTSTRRVKWGRRKNRPQQSVESSTSRSEKFQ</sequence>
<evidence type="ECO:0000256" key="5">
    <source>
        <dbReference type="SAM" id="Coils"/>
    </source>
</evidence>
<reference evidence="8 9" key="1">
    <citation type="journal article" date="2024" name="IMA Fungus">
        <title>IMA Genome - F19 : A genome assembly and annotation guide to empower mycologists, including annotated draft genome sequences of Ceratocystis pirilliformis, Diaporthe australafricana, Fusarium ophioides, Paecilomyces lecythidis, and Sporothrix stenoceras.</title>
        <authorList>
            <person name="Aylward J."/>
            <person name="Wilson A.M."/>
            <person name="Visagie C.M."/>
            <person name="Spraker J."/>
            <person name="Barnes I."/>
            <person name="Buitendag C."/>
            <person name="Ceriani C."/>
            <person name="Del Mar Angel L."/>
            <person name="du Plessis D."/>
            <person name="Fuchs T."/>
            <person name="Gasser K."/>
            <person name="Kramer D."/>
            <person name="Li W."/>
            <person name="Munsamy K."/>
            <person name="Piso A."/>
            <person name="Price J.L."/>
            <person name="Sonnekus B."/>
            <person name="Thomas C."/>
            <person name="van der Nest A."/>
            <person name="van Dijk A."/>
            <person name="van Heerden A."/>
            <person name="van Vuuren N."/>
            <person name="Yilmaz N."/>
            <person name="Duong T.A."/>
            <person name="van der Merwe N.A."/>
            <person name="Wingfield M.J."/>
            <person name="Wingfield B.D."/>
        </authorList>
    </citation>
    <scope>NUCLEOTIDE SEQUENCE [LARGE SCALE GENOMIC DNA]</scope>
    <source>
        <strain evidence="8 9">CMW 18300</strain>
    </source>
</reference>
<evidence type="ECO:0000256" key="7">
    <source>
        <dbReference type="SAM" id="Phobius"/>
    </source>
</evidence>
<dbReference type="InterPro" id="IPR045863">
    <property type="entry name" value="CorA_TM1_TM2"/>
</dbReference>
<organism evidence="8 9">
    <name type="scientific">Diaporthe australafricana</name>
    <dbReference type="NCBI Taxonomy" id="127596"/>
    <lineage>
        <taxon>Eukaryota</taxon>
        <taxon>Fungi</taxon>
        <taxon>Dikarya</taxon>
        <taxon>Ascomycota</taxon>
        <taxon>Pezizomycotina</taxon>
        <taxon>Sordariomycetes</taxon>
        <taxon>Sordariomycetidae</taxon>
        <taxon>Diaporthales</taxon>
        <taxon>Diaporthaceae</taxon>
        <taxon>Diaporthe</taxon>
    </lineage>
</organism>
<feature type="transmembrane region" description="Helical" evidence="7">
    <location>
        <begin position="689"/>
        <end position="712"/>
    </location>
</feature>
<keyword evidence="3 7" id="KW-1133">Transmembrane helix</keyword>
<name>A0ABR3XBP3_9PEZI</name>
<evidence type="ECO:0000256" key="6">
    <source>
        <dbReference type="SAM" id="MobiDB-lite"/>
    </source>
</evidence>
<dbReference type="SUPFAM" id="SSF144083">
    <property type="entry name" value="Magnesium transport protein CorA, transmembrane region"/>
    <property type="match status" value="1"/>
</dbReference>
<dbReference type="Pfam" id="PF01544">
    <property type="entry name" value="CorA"/>
    <property type="match status" value="1"/>
</dbReference>
<dbReference type="EMBL" id="JAWRVE010000026">
    <property type="protein sequence ID" value="KAL1873161.1"/>
    <property type="molecule type" value="Genomic_DNA"/>
</dbReference>
<accession>A0ABR3XBP3</accession>
<dbReference type="PANTHER" id="PTHR47685">
    <property type="entry name" value="MAGNESIUM TRANSPORT PROTEIN CORA"/>
    <property type="match status" value="1"/>
</dbReference>
<dbReference type="Gene3D" id="1.20.58.340">
    <property type="entry name" value="Magnesium transport protein CorA, transmembrane region"/>
    <property type="match status" value="1"/>
</dbReference>
<evidence type="ECO:0000313" key="8">
    <source>
        <dbReference type="EMBL" id="KAL1873161.1"/>
    </source>
</evidence>
<protein>
    <submittedName>
        <fullName evidence="8">Uncharacterized protein</fullName>
    </submittedName>
</protein>
<dbReference type="Proteomes" id="UP001583177">
    <property type="component" value="Unassembled WGS sequence"/>
</dbReference>
<feature type="compositionally biased region" description="Polar residues" evidence="6">
    <location>
        <begin position="1"/>
        <end position="11"/>
    </location>
</feature>
<keyword evidence="2 7" id="KW-0812">Transmembrane</keyword>
<gene>
    <name evidence="8" type="ORF">Daus18300_003980</name>
</gene>